<feature type="domain" description="Carboxymuconolactone decarboxylase-like" evidence="1">
    <location>
        <begin position="41"/>
        <end position="98"/>
    </location>
</feature>
<proteinExistence type="predicted"/>
<dbReference type="GO" id="GO:0051920">
    <property type="term" value="F:peroxiredoxin activity"/>
    <property type="evidence" value="ECO:0007669"/>
    <property type="project" value="InterPro"/>
</dbReference>
<dbReference type="AlphaFoldDB" id="A0A494VQ85"/>
<evidence type="ECO:0000259" key="1">
    <source>
        <dbReference type="Pfam" id="PF02627"/>
    </source>
</evidence>
<dbReference type="NCBIfam" id="TIGR00778">
    <property type="entry name" value="ahpD_dom"/>
    <property type="match status" value="1"/>
</dbReference>
<evidence type="ECO:0000313" key="3">
    <source>
        <dbReference type="Proteomes" id="UP000270046"/>
    </source>
</evidence>
<reference evidence="2 3" key="1">
    <citation type="submission" date="2018-10" db="EMBL/GenBank/DDBJ databases">
        <title>Genome sequencing of Mucilaginibacter sp. HYN0043.</title>
        <authorList>
            <person name="Kim M."/>
            <person name="Yi H."/>
        </authorList>
    </citation>
    <scope>NUCLEOTIDE SEQUENCE [LARGE SCALE GENOMIC DNA]</scope>
    <source>
        <strain evidence="2 3">HYN0043</strain>
    </source>
</reference>
<gene>
    <name evidence="2" type="ORF">HYN43_008775</name>
</gene>
<dbReference type="SUPFAM" id="SSF69118">
    <property type="entry name" value="AhpD-like"/>
    <property type="match status" value="1"/>
</dbReference>
<dbReference type="PANTHER" id="PTHR35446:SF3">
    <property type="entry name" value="CMD DOMAIN-CONTAINING PROTEIN"/>
    <property type="match status" value="1"/>
</dbReference>
<dbReference type="RefSeq" id="WP_119411341.1">
    <property type="nucleotide sequence ID" value="NZ_CP032869.1"/>
</dbReference>
<dbReference type="InterPro" id="IPR029032">
    <property type="entry name" value="AhpD-like"/>
</dbReference>
<accession>A0A494VQ85</accession>
<keyword evidence="3" id="KW-1185">Reference proteome</keyword>
<dbReference type="Proteomes" id="UP000270046">
    <property type="component" value="Chromosome"/>
</dbReference>
<dbReference type="PANTHER" id="PTHR35446">
    <property type="entry name" value="SI:CH211-175M2.5"/>
    <property type="match status" value="1"/>
</dbReference>
<dbReference type="InterPro" id="IPR004675">
    <property type="entry name" value="AhpD_core"/>
</dbReference>
<sequence>MKTIKVPTRDEVKPESQLLFDQVTKHLGMLPNLYATMGYSPGTLKGYLQFEAAMVGGVFTVKEKEAINLVVSEINNCNYCLAAHTMIAKSKGYSHDETIGIRKGYSAENKLDAVVKLAKSITENRGEPDAQLLEAFFEAGYREDALVELIGLITAKIFTNYLYAITGVPLDFPKAVSLENA</sequence>
<dbReference type="InterPro" id="IPR003779">
    <property type="entry name" value="CMD-like"/>
</dbReference>
<protein>
    <submittedName>
        <fullName evidence="2">Carboxymuconolactone decarboxylase family protein</fullName>
    </submittedName>
</protein>
<organism evidence="2 3">
    <name type="scientific">Mucilaginibacter celer</name>
    <dbReference type="NCBI Taxonomy" id="2305508"/>
    <lineage>
        <taxon>Bacteria</taxon>
        <taxon>Pseudomonadati</taxon>
        <taxon>Bacteroidota</taxon>
        <taxon>Sphingobacteriia</taxon>
        <taxon>Sphingobacteriales</taxon>
        <taxon>Sphingobacteriaceae</taxon>
        <taxon>Mucilaginibacter</taxon>
    </lineage>
</organism>
<dbReference type="OrthoDB" id="9808310at2"/>
<name>A0A494VQ85_9SPHI</name>
<dbReference type="EMBL" id="CP032869">
    <property type="protein sequence ID" value="AYL95380.1"/>
    <property type="molecule type" value="Genomic_DNA"/>
</dbReference>
<evidence type="ECO:0000313" key="2">
    <source>
        <dbReference type="EMBL" id="AYL95380.1"/>
    </source>
</evidence>
<dbReference type="Gene3D" id="1.20.1290.10">
    <property type="entry name" value="AhpD-like"/>
    <property type="match status" value="1"/>
</dbReference>
<dbReference type="KEGG" id="muh:HYN43_008775"/>
<dbReference type="Pfam" id="PF02627">
    <property type="entry name" value="CMD"/>
    <property type="match status" value="1"/>
</dbReference>